<gene>
    <name evidence="2" type="primary">124</name>
    <name evidence="2" type="ORF">SEA_GILSON_124</name>
</gene>
<accession>A0A3T0ICN1</accession>
<reference evidence="2 3" key="1">
    <citation type="submission" date="2018-10" db="EMBL/GenBank/DDBJ databases">
        <authorList>
            <person name="Soria N.A."/>
            <person name="Batley M.G."/>
            <person name="Hanafy A."/>
            <person name="Singh N."/>
            <person name="Shaffer C.D."/>
            <person name="Weston-Hafer K.A."/>
            <person name="Russell D.A."/>
            <person name="Pope W.H."/>
            <person name="Jacobs-Sera D."/>
            <person name="Hendrix R.W."/>
            <person name="Hatfull G.F."/>
        </authorList>
    </citation>
    <scope>NUCLEOTIDE SEQUENCE [LARGE SCALE GENOMIC DNA]</scope>
</reference>
<dbReference type="Proteomes" id="UP000284334">
    <property type="component" value="Segment"/>
</dbReference>
<sequence>MTVYDEVIERMAVKLGLTVQEVDAIMDMYTEESKQVHIERGHIRPDSRLASTQRTVVR</sequence>
<name>A0A3T0ICN1_9CAUD</name>
<dbReference type="KEGG" id="vg:55612814"/>
<protein>
    <submittedName>
        <fullName evidence="2">Uncharacterized protein</fullName>
    </submittedName>
</protein>
<proteinExistence type="predicted"/>
<feature type="region of interest" description="Disordered" evidence="1">
    <location>
        <begin position="37"/>
        <end position="58"/>
    </location>
</feature>
<organism evidence="2 3">
    <name type="scientific">Streptomyces phage Gilson</name>
    <dbReference type="NCBI Taxonomy" id="2488789"/>
    <lineage>
        <taxon>Viruses</taxon>
        <taxon>Duplodnaviria</taxon>
        <taxon>Heunggongvirae</taxon>
        <taxon>Uroviricota</taxon>
        <taxon>Caudoviricetes</taxon>
        <taxon>Stanwilliamsviridae</taxon>
        <taxon>Loccivirinae</taxon>
        <taxon>Gilsonvirus</taxon>
        <taxon>Gilsonvirus gilson</taxon>
    </lineage>
</organism>
<evidence type="ECO:0000313" key="2">
    <source>
        <dbReference type="EMBL" id="AZU97188.1"/>
    </source>
</evidence>
<dbReference type="RefSeq" id="YP_009842573.1">
    <property type="nucleotide sequence ID" value="NC_048742.1"/>
</dbReference>
<dbReference type="GeneID" id="55612814"/>
<keyword evidence="3" id="KW-1185">Reference proteome</keyword>
<feature type="compositionally biased region" description="Polar residues" evidence="1">
    <location>
        <begin position="49"/>
        <end position="58"/>
    </location>
</feature>
<evidence type="ECO:0000256" key="1">
    <source>
        <dbReference type="SAM" id="MobiDB-lite"/>
    </source>
</evidence>
<feature type="compositionally biased region" description="Basic and acidic residues" evidence="1">
    <location>
        <begin position="37"/>
        <end position="47"/>
    </location>
</feature>
<evidence type="ECO:0000313" key="3">
    <source>
        <dbReference type="Proteomes" id="UP000284334"/>
    </source>
</evidence>
<dbReference type="EMBL" id="MK061412">
    <property type="protein sequence ID" value="AZU97188.1"/>
    <property type="molecule type" value="Genomic_DNA"/>
</dbReference>